<reference evidence="2 3" key="1">
    <citation type="journal article" date="2022" name="Gigascience">
        <title>A chromosome-level genome assembly and annotation of the desert horned lizard, Phrynosoma platyrhinos, provides insight into chromosomal rearrangements among reptiles.</title>
        <authorList>
            <person name="Koochekian N."/>
            <person name="Ascanio A."/>
            <person name="Farleigh K."/>
            <person name="Card D.C."/>
            <person name="Schield D.R."/>
            <person name="Castoe T.A."/>
            <person name="Jezkova T."/>
        </authorList>
    </citation>
    <scope>NUCLEOTIDE SEQUENCE [LARGE SCALE GENOMIC DNA]</scope>
    <source>
        <strain evidence="2">NK-2021</strain>
    </source>
</reference>
<feature type="transmembrane region" description="Helical" evidence="1">
    <location>
        <begin position="20"/>
        <end position="43"/>
    </location>
</feature>
<protein>
    <submittedName>
        <fullName evidence="2">Uncharacterized protein</fullName>
    </submittedName>
</protein>
<keyword evidence="1" id="KW-0472">Membrane</keyword>
<gene>
    <name evidence="2" type="ORF">JD844_005067</name>
</gene>
<proteinExistence type="predicted"/>
<sequence length="133" mass="14845">MCALILPLCTWERKNPAGSSVVLTVAHYVSVSLFPFLLPLVYWKSGRAKTQQPRGDCGGHEKDPVSSAWFERLVEKEAREADKMFPCASGLKMPPPSPFSKHPLLQKACSVGKASLWSLFQNRSRLEMKALWG</sequence>
<dbReference type="Proteomes" id="UP000826234">
    <property type="component" value="Unassembled WGS sequence"/>
</dbReference>
<evidence type="ECO:0000313" key="2">
    <source>
        <dbReference type="EMBL" id="KAH0615613.1"/>
    </source>
</evidence>
<name>A0ABQ7SE49_PHRPL</name>
<comment type="caution">
    <text evidence="2">The sequence shown here is derived from an EMBL/GenBank/DDBJ whole genome shotgun (WGS) entry which is preliminary data.</text>
</comment>
<organism evidence="2 3">
    <name type="scientific">Phrynosoma platyrhinos</name>
    <name type="common">Desert horned lizard</name>
    <dbReference type="NCBI Taxonomy" id="52577"/>
    <lineage>
        <taxon>Eukaryota</taxon>
        <taxon>Metazoa</taxon>
        <taxon>Chordata</taxon>
        <taxon>Craniata</taxon>
        <taxon>Vertebrata</taxon>
        <taxon>Euteleostomi</taxon>
        <taxon>Lepidosauria</taxon>
        <taxon>Squamata</taxon>
        <taxon>Bifurcata</taxon>
        <taxon>Unidentata</taxon>
        <taxon>Episquamata</taxon>
        <taxon>Toxicofera</taxon>
        <taxon>Iguania</taxon>
        <taxon>Phrynosomatidae</taxon>
        <taxon>Phrynosomatinae</taxon>
        <taxon>Phrynosoma</taxon>
    </lineage>
</organism>
<evidence type="ECO:0000256" key="1">
    <source>
        <dbReference type="SAM" id="Phobius"/>
    </source>
</evidence>
<keyword evidence="1" id="KW-0812">Transmembrane</keyword>
<keyword evidence="1" id="KW-1133">Transmembrane helix</keyword>
<accession>A0ABQ7SE49</accession>
<keyword evidence="3" id="KW-1185">Reference proteome</keyword>
<evidence type="ECO:0000313" key="3">
    <source>
        <dbReference type="Proteomes" id="UP000826234"/>
    </source>
</evidence>
<dbReference type="EMBL" id="JAIPUX010005291">
    <property type="protein sequence ID" value="KAH0615613.1"/>
    <property type="molecule type" value="Genomic_DNA"/>
</dbReference>